<proteinExistence type="predicted"/>
<reference evidence="1 2" key="1">
    <citation type="submission" date="2008-07" db="EMBL/GenBank/DDBJ databases">
        <authorList>
            <person name="El-Sayed N."/>
            <person name="Caler E."/>
            <person name="Inman J."/>
            <person name="Amedeo P."/>
            <person name="Hass B."/>
            <person name="Wortman J."/>
        </authorList>
    </citation>
    <scope>NUCLEOTIDE SEQUENCE [LARGE SCALE GENOMIC DNA]</scope>
    <source>
        <strain evidence="2">ATCC 50983 / TXsc</strain>
    </source>
</reference>
<protein>
    <submittedName>
        <fullName evidence="1">Uncharacterized protein</fullName>
    </submittedName>
</protein>
<sequence>MSADDDGRCEDIAVPTLIIHAVDDPVIHVDSAGPRFKDIITPTGGHVGWPQGWLPWTQGFGWISNTALDFAETVAADKYAD</sequence>
<dbReference type="GeneID" id="9038742"/>
<dbReference type="Proteomes" id="UP000007800">
    <property type="component" value="Unassembled WGS sequence"/>
</dbReference>
<name>C5KY44_PERM5</name>
<dbReference type="RefSeq" id="XP_002778805.1">
    <property type="nucleotide sequence ID" value="XM_002778759.1"/>
</dbReference>
<accession>C5KY44</accession>
<dbReference type="OrthoDB" id="247542at2759"/>
<evidence type="ECO:0000313" key="1">
    <source>
        <dbReference type="EMBL" id="EER10600.1"/>
    </source>
</evidence>
<dbReference type="InParanoid" id="C5KY44"/>
<keyword evidence="2" id="KW-1185">Reference proteome</keyword>
<gene>
    <name evidence="1" type="ORF">Pmar_PMAR008070</name>
</gene>
<evidence type="ECO:0000313" key="2">
    <source>
        <dbReference type="Proteomes" id="UP000007800"/>
    </source>
</evidence>
<dbReference type="InterPro" id="IPR029058">
    <property type="entry name" value="AB_hydrolase_fold"/>
</dbReference>
<organism evidence="2">
    <name type="scientific">Perkinsus marinus (strain ATCC 50983 / TXsc)</name>
    <dbReference type="NCBI Taxonomy" id="423536"/>
    <lineage>
        <taxon>Eukaryota</taxon>
        <taxon>Sar</taxon>
        <taxon>Alveolata</taxon>
        <taxon>Perkinsozoa</taxon>
        <taxon>Perkinsea</taxon>
        <taxon>Perkinsida</taxon>
        <taxon>Perkinsidae</taxon>
        <taxon>Perkinsus</taxon>
    </lineage>
</organism>
<dbReference type="AlphaFoldDB" id="C5KY44"/>
<dbReference type="SUPFAM" id="SSF53474">
    <property type="entry name" value="alpha/beta-Hydrolases"/>
    <property type="match status" value="1"/>
</dbReference>
<dbReference type="EMBL" id="GG677301">
    <property type="protein sequence ID" value="EER10600.1"/>
    <property type="molecule type" value="Genomic_DNA"/>
</dbReference>